<dbReference type="Proteomes" id="UP000217784">
    <property type="component" value="Unassembled WGS sequence"/>
</dbReference>
<evidence type="ECO:0000313" key="1">
    <source>
        <dbReference type="EMBL" id="PAV06419.1"/>
    </source>
</evidence>
<reference evidence="1 2" key="1">
    <citation type="journal article" date="2017" name="BMC Genomics">
        <title>Genomic analysis of methanogenic archaea reveals a shift towards energy conservation.</title>
        <authorList>
            <person name="Gilmore S.P."/>
            <person name="Henske J.K."/>
            <person name="Sexton J.A."/>
            <person name="Solomon K.V."/>
            <person name="Seppala S."/>
            <person name="Yoo J.I."/>
            <person name="Huyett L.M."/>
            <person name="Pressman A."/>
            <person name="Cogan J.Z."/>
            <person name="Kivenson V."/>
            <person name="Peng X."/>
            <person name="Tan Y."/>
            <person name="Valentine D.L."/>
            <person name="O'Malley M.A."/>
        </authorList>
    </citation>
    <scope>NUCLEOTIDE SEQUENCE [LARGE SCALE GENOMIC DNA]</scope>
    <source>
        <strain evidence="1 2">M.o.H.</strain>
    </source>
</reference>
<proteinExistence type="predicted"/>
<name>A0A2A2HAJ0_METBR</name>
<dbReference type="PANTHER" id="PTHR39662">
    <property type="entry name" value="DUF354 DOMAIN-CONTAINING PROTEIN-RELATED"/>
    <property type="match status" value="1"/>
</dbReference>
<evidence type="ECO:0000313" key="2">
    <source>
        <dbReference type="Proteomes" id="UP000217784"/>
    </source>
</evidence>
<dbReference type="RefSeq" id="WP_069583629.1">
    <property type="nucleotide sequence ID" value="NZ_LMVM01000001.1"/>
</dbReference>
<dbReference type="OrthoDB" id="185087at2157"/>
<organism evidence="1 2">
    <name type="scientific">Methanobacterium bryantii</name>
    <dbReference type="NCBI Taxonomy" id="2161"/>
    <lineage>
        <taxon>Archaea</taxon>
        <taxon>Methanobacteriati</taxon>
        <taxon>Methanobacteriota</taxon>
        <taxon>Methanomada group</taxon>
        <taxon>Methanobacteria</taxon>
        <taxon>Methanobacteriales</taxon>
        <taxon>Methanobacteriaceae</taxon>
        <taxon>Methanobacterium</taxon>
    </lineage>
</organism>
<dbReference type="Gene3D" id="3.40.50.2000">
    <property type="entry name" value="Glycogen Phosphorylase B"/>
    <property type="match status" value="1"/>
</dbReference>
<dbReference type="AlphaFoldDB" id="A0A2A2HAJ0"/>
<dbReference type="Pfam" id="PF04007">
    <property type="entry name" value="DUF354"/>
    <property type="match status" value="1"/>
</dbReference>
<dbReference type="PANTHER" id="PTHR39662:SF1">
    <property type="entry name" value="DUF354 DOMAIN-CONTAINING PROTEIN"/>
    <property type="match status" value="1"/>
</dbReference>
<comment type="caution">
    <text evidence="1">The sequence shown here is derived from an EMBL/GenBank/DDBJ whole genome shotgun (WGS) entry which is preliminary data.</text>
</comment>
<dbReference type="PIRSF" id="PIRSF005357">
    <property type="entry name" value="UCP005357"/>
    <property type="match status" value="1"/>
</dbReference>
<protein>
    <recommendedName>
        <fullName evidence="3">Lipid-A-disaccharide synthase</fullName>
    </recommendedName>
</protein>
<keyword evidence="2" id="KW-1185">Reference proteome</keyword>
<dbReference type="SUPFAM" id="SSF53756">
    <property type="entry name" value="UDP-Glycosyltransferase/glycogen phosphorylase"/>
    <property type="match status" value="1"/>
</dbReference>
<gene>
    <name evidence="1" type="ORF">ASJ80_14475</name>
</gene>
<sequence length="341" mass="38311">MKVWIDLVNAPHVRFFKSIIDYLKNEGEEVFITTRKFGDIHKLLDLFEIEYTSVGKHGVTLSQKLEESTKRAYELSKLIAKEKPDVAVSKHSIELPRVAFGLGIPSVFVLDNEHAIAANKLTLSLCDKIIIPKAIDVWDVLKTGADPNSLIRYTGTSELTHFKDFKYNEDIFDDLELNLKKEKTILMRTEPALASYLDADCKTSVLSPIVDALKDHANILVIPRFKEQQQIFENDPDVTLIEPPVDTFSLMKKCDLVIGAGGTMNREAVLLGTPVISCYPGKLLSVDKYYVDNGFMKRSTNVDEIIDIAFELLSDGGNVKEIKTEDLFNLVVDHIYKSANG</sequence>
<dbReference type="InterPro" id="IPR007152">
    <property type="entry name" value="DUF354"/>
</dbReference>
<accession>A0A2A2HAJ0</accession>
<evidence type="ECO:0008006" key="3">
    <source>
        <dbReference type="Google" id="ProtNLM"/>
    </source>
</evidence>
<dbReference type="EMBL" id="LMVM01000001">
    <property type="protein sequence ID" value="PAV06419.1"/>
    <property type="molecule type" value="Genomic_DNA"/>
</dbReference>